<evidence type="ECO:0000256" key="1">
    <source>
        <dbReference type="SAM" id="Coils"/>
    </source>
</evidence>
<protein>
    <submittedName>
        <fullName evidence="4">Gliding motility protein</fullName>
    </submittedName>
</protein>
<feature type="region of interest" description="Disordered" evidence="2">
    <location>
        <begin position="490"/>
        <end position="513"/>
    </location>
</feature>
<feature type="chain" id="PRO_5005839036" evidence="3">
    <location>
        <begin position="21"/>
        <end position="900"/>
    </location>
</feature>
<dbReference type="SMART" id="SM00028">
    <property type="entry name" value="TPR"/>
    <property type="match status" value="5"/>
</dbReference>
<dbReference type="RefSeq" id="WP_054408749.1">
    <property type="nucleotide sequence ID" value="NZ_FOYA01000022.1"/>
</dbReference>
<feature type="signal peptide" evidence="3">
    <location>
        <begin position="1"/>
        <end position="20"/>
    </location>
</feature>
<dbReference type="InterPro" id="IPR011990">
    <property type="entry name" value="TPR-like_helical_dom_sf"/>
</dbReference>
<dbReference type="Gene3D" id="1.25.40.10">
    <property type="entry name" value="Tetratricopeptide repeat domain"/>
    <property type="match status" value="3"/>
</dbReference>
<dbReference type="Proteomes" id="UP000037755">
    <property type="component" value="Unassembled WGS sequence"/>
</dbReference>
<gene>
    <name evidence="4" type="ORF">AM493_14490</name>
</gene>
<keyword evidence="5" id="KW-1185">Reference proteome</keyword>
<sequence>MKTSTCKYFLLIGAAGLILACSTKKDTFINRNFHAVNTEYNVLYNGNLALTAGIEDLKTSYVDNYWDVLSVERMQPTLEQQQPTDKPNANFQRAEEKAVKAIQKHSMNIGNSERNPQMDEAHLLLGKARYYDNRYIPALEALNYILLKYPNSSQIDEAKVWREKVNIRIDNDGVAIKNLNKLIKEKGEAMEPQIFSDANAMLAQAYIKEEKIDSAAYLLKKAVIYTKDKEKKARYRFIVGQLHEKLKEPDSAFAYFQKVIDMKRQSPRIYIIQAHARQAAQFDYKKGDTLAFMEKYRKLLKDRENRPYLDWLNYQVAVFYDKQDLDSTAVVYYNKSLRAKPKDRYLNATNYRSIGEINFENAQYVAAGKYYDSTLVHLDDRTREYKAIKKKRDNLADVIKYEAIAQVNDSILHITSLNEQGRLAYYEDYIKKLKVQDELKRKRAEAEAQKQANIAANQNNVMGGNDALGLEGGLKGGLQTTGAMPAVKSNMPGARGVTQPGSSTTTTTGTDAGAGGGVSNFQFYNTSAVAYGQMEFKKRWGGRALVDNWRWSSELRGAAQDNDDAIADADSLGNSKDEVLDPRYDPNFYITQLPTEQVILDSLAKERNFAYYQLGIIYKEKFKEYRRSVDKLERLLVNNPEERLILPAKYNLYKVYEILGDAANAEKYKNQVLNEYPDSRYAQMIRNPQSEDIYKGSPEAVYAGVYKMYEDGKIREAAAQTDVYIDTYTGEEINSKFELLKAQLTGRLQGIEEYKKQLNYVALTYPNSEEGKRAEEWLKTQIPLLEKINFGQEALSYKLVFKFAPGDPRIAPLTAKLEKFIKEGVNNYIKLTTDIYTTNEDFIVVHGFISKLAAEDAATVLTDYKEYKIGETPTIISTEDYKVVMIRKNFNQYLSTYKIE</sequence>
<evidence type="ECO:0000256" key="2">
    <source>
        <dbReference type="SAM" id="MobiDB-lite"/>
    </source>
</evidence>
<dbReference type="OrthoDB" id="1522549at2"/>
<feature type="compositionally biased region" description="Low complexity" evidence="2">
    <location>
        <begin position="501"/>
        <end position="511"/>
    </location>
</feature>
<dbReference type="PATRIC" id="fig|1202724.3.peg.3009"/>
<dbReference type="EMBL" id="LIYD01000005">
    <property type="protein sequence ID" value="KOS07110.1"/>
    <property type="molecule type" value="Genomic_DNA"/>
</dbReference>
<proteinExistence type="predicted"/>
<dbReference type="SUPFAM" id="SSF48452">
    <property type="entry name" value="TPR-like"/>
    <property type="match status" value="2"/>
</dbReference>
<evidence type="ECO:0000313" key="4">
    <source>
        <dbReference type="EMBL" id="KOS07110.1"/>
    </source>
</evidence>
<evidence type="ECO:0000313" key="5">
    <source>
        <dbReference type="Proteomes" id="UP000037755"/>
    </source>
</evidence>
<dbReference type="InterPro" id="IPR019734">
    <property type="entry name" value="TPR_rpt"/>
</dbReference>
<dbReference type="AlphaFoldDB" id="A0A0M9VIW8"/>
<dbReference type="PROSITE" id="PS51257">
    <property type="entry name" value="PROKAR_LIPOPROTEIN"/>
    <property type="match status" value="1"/>
</dbReference>
<keyword evidence="3" id="KW-0732">Signal</keyword>
<comment type="caution">
    <text evidence="4">The sequence shown here is derived from an EMBL/GenBank/DDBJ whole genome shotgun (WGS) entry which is preliminary data.</text>
</comment>
<evidence type="ECO:0000256" key="3">
    <source>
        <dbReference type="SAM" id="SignalP"/>
    </source>
</evidence>
<dbReference type="STRING" id="1202724.AM493_14490"/>
<keyword evidence="1" id="KW-0175">Coiled coil</keyword>
<organism evidence="4 5">
    <name type="scientific">Flavobacterium akiainvivens</name>
    <dbReference type="NCBI Taxonomy" id="1202724"/>
    <lineage>
        <taxon>Bacteria</taxon>
        <taxon>Pseudomonadati</taxon>
        <taxon>Bacteroidota</taxon>
        <taxon>Flavobacteriia</taxon>
        <taxon>Flavobacteriales</taxon>
        <taxon>Flavobacteriaceae</taxon>
        <taxon>Flavobacterium</taxon>
    </lineage>
</organism>
<accession>A0A0M9VIW8</accession>
<feature type="coiled-coil region" evidence="1">
    <location>
        <begin position="432"/>
        <end position="459"/>
    </location>
</feature>
<name>A0A0M9VIW8_9FLAO</name>
<reference evidence="4 5" key="1">
    <citation type="submission" date="2015-08" db="EMBL/GenBank/DDBJ databases">
        <title>Whole genome sequence of Flavobacterium akiainvivens IK-1T, from decaying Wikstroemia oahuensis, an endemic Hawaiian shrub.</title>
        <authorList>
            <person name="Wan X."/>
            <person name="Hou S."/>
            <person name="Saito J."/>
            <person name="Donachie S."/>
        </authorList>
    </citation>
    <scope>NUCLEOTIDE SEQUENCE [LARGE SCALE GENOMIC DNA]</scope>
    <source>
        <strain evidence="4 5">IK-1</strain>
    </source>
</reference>